<evidence type="ECO:0000313" key="2">
    <source>
        <dbReference type="Proteomes" id="UP001275315"/>
    </source>
</evidence>
<sequence length="95" mass="10985">MIKIKIQAQGQRKLTIRIPYGLLHLANGIICSNFVWKKIIKSNPSLQSLPFPLHQMNKHYAKPMIKQLIREMQNYRGLVIVDIDASDGSILYIRL</sequence>
<comment type="caution">
    <text evidence="1">The sequence shown here is derived from an EMBL/GenBank/DDBJ whole genome shotgun (WGS) entry which is preliminary data.</text>
</comment>
<name>A0ABU5CTG6_9BACI</name>
<accession>A0ABU5CTG6</accession>
<keyword evidence="2" id="KW-1185">Reference proteome</keyword>
<proteinExistence type="predicted"/>
<dbReference type="RefSeq" id="WP_320380457.1">
    <property type="nucleotide sequence ID" value="NZ_JAWDIQ010000002.1"/>
</dbReference>
<dbReference type="Proteomes" id="UP001275315">
    <property type="component" value="Unassembled WGS sequence"/>
</dbReference>
<evidence type="ECO:0000313" key="1">
    <source>
        <dbReference type="EMBL" id="MDY0409669.1"/>
    </source>
</evidence>
<dbReference type="EMBL" id="JAWDIQ010000002">
    <property type="protein sequence ID" value="MDY0409669.1"/>
    <property type="molecule type" value="Genomic_DNA"/>
</dbReference>
<organism evidence="1 2">
    <name type="scientific">Paracerasibacillus soli</name>
    <dbReference type="NCBI Taxonomy" id="480284"/>
    <lineage>
        <taxon>Bacteria</taxon>
        <taxon>Bacillati</taxon>
        <taxon>Bacillota</taxon>
        <taxon>Bacilli</taxon>
        <taxon>Bacillales</taxon>
        <taxon>Bacillaceae</taxon>
        <taxon>Paracerasibacillus</taxon>
    </lineage>
</organism>
<protein>
    <submittedName>
        <fullName evidence="1">Uncharacterized protein</fullName>
    </submittedName>
</protein>
<reference evidence="1 2" key="1">
    <citation type="submission" date="2023-10" db="EMBL/GenBank/DDBJ databases">
        <title>Virgibacillus soli CC-YMP-6 genome.</title>
        <authorList>
            <person name="Miliotis G."/>
            <person name="Sengupta P."/>
            <person name="Hameed A."/>
            <person name="Chuvochina M."/>
            <person name="Mcdonagh F."/>
            <person name="Simpson A.C."/>
            <person name="Singh N.K."/>
            <person name="Rekha P.D."/>
            <person name="Raman K."/>
            <person name="Hugenholtz P."/>
            <person name="Venkateswaran K."/>
        </authorList>
    </citation>
    <scope>NUCLEOTIDE SEQUENCE [LARGE SCALE GENOMIC DNA]</scope>
    <source>
        <strain evidence="1 2">CC-YMP-6</strain>
    </source>
</reference>
<gene>
    <name evidence="1" type="ORF">RWD45_15205</name>
</gene>